<dbReference type="Proteomes" id="UP000031186">
    <property type="component" value="Unassembled WGS sequence"/>
</dbReference>
<accession>A0A0B4F0Y2</accession>
<feature type="compositionally biased region" description="Basic and acidic residues" evidence="1">
    <location>
        <begin position="20"/>
        <end position="33"/>
    </location>
</feature>
<dbReference type="EMBL" id="AZNF01000009">
    <property type="protein sequence ID" value="KID64033.1"/>
    <property type="molecule type" value="Genomic_DNA"/>
</dbReference>
<feature type="region of interest" description="Disordered" evidence="1">
    <location>
        <begin position="116"/>
        <end position="153"/>
    </location>
</feature>
<evidence type="ECO:0000313" key="2">
    <source>
        <dbReference type="EMBL" id="KID64033.1"/>
    </source>
</evidence>
<dbReference type="HOGENOM" id="CLU_1713696_0_0_1"/>
<comment type="caution">
    <text evidence="2">The sequence shown here is derived from an EMBL/GenBank/DDBJ whole genome shotgun (WGS) entry which is preliminary data.</text>
</comment>
<reference evidence="2 3" key="1">
    <citation type="journal article" date="2014" name="Proc. Natl. Acad. Sci. U.S.A.">
        <title>Trajectory and genomic determinants of fungal-pathogen speciation and host adaptation.</title>
        <authorList>
            <person name="Hu X."/>
            <person name="Xiao G."/>
            <person name="Zheng P."/>
            <person name="Shang Y."/>
            <person name="Su Y."/>
            <person name="Zhang X."/>
            <person name="Liu X."/>
            <person name="Zhan S."/>
            <person name="St Leger R.J."/>
            <person name="Wang C."/>
        </authorList>
    </citation>
    <scope>NUCLEOTIDE SEQUENCE [LARGE SCALE GENOMIC DNA]</scope>
    <source>
        <strain evidence="2 3">ARSEF 549</strain>
    </source>
</reference>
<keyword evidence="3" id="KW-1185">Reference proteome</keyword>
<feature type="compositionally biased region" description="Polar residues" evidence="1">
    <location>
        <begin position="82"/>
        <end position="100"/>
    </location>
</feature>
<feature type="non-terminal residue" evidence="2">
    <location>
        <position position="1"/>
    </location>
</feature>
<feature type="compositionally biased region" description="Basic and acidic residues" evidence="1">
    <location>
        <begin position="43"/>
        <end position="61"/>
    </location>
</feature>
<feature type="compositionally biased region" description="Low complexity" evidence="1">
    <location>
        <begin position="64"/>
        <end position="81"/>
    </location>
</feature>
<dbReference type="VEuPathDB" id="FungiDB:MAN_07204"/>
<feature type="region of interest" description="Disordered" evidence="1">
    <location>
        <begin position="1"/>
        <end position="100"/>
    </location>
</feature>
<dbReference type="AlphaFoldDB" id="A0A0B4F0Y2"/>
<dbReference type="OrthoDB" id="10505578at2759"/>
<evidence type="ECO:0000256" key="1">
    <source>
        <dbReference type="SAM" id="MobiDB-lite"/>
    </source>
</evidence>
<proteinExistence type="predicted"/>
<organism evidence="2 3">
    <name type="scientific">Metarhizium anisopliae (strain ARSEF 549)</name>
    <dbReference type="NCBI Taxonomy" id="3151832"/>
    <lineage>
        <taxon>Eukaryota</taxon>
        <taxon>Fungi</taxon>
        <taxon>Dikarya</taxon>
        <taxon>Ascomycota</taxon>
        <taxon>Pezizomycotina</taxon>
        <taxon>Sordariomycetes</taxon>
        <taxon>Hypocreomycetidae</taxon>
        <taxon>Hypocreales</taxon>
        <taxon>Clavicipitaceae</taxon>
        <taxon>Metarhizium</taxon>
    </lineage>
</organism>
<evidence type="ECO:0000313" key="3">
    <source>
        <dbReference type="Proteomes" id="UP000031186"/>
    </source>
</evidence>
<protein>
    <submittedName>
        <fullName evidence="2">Uncharacterized protein</fullName>
    </submittedName>
</protein>
<name>A0A0B4F0Y2_METAF</name>
<sequence length="153" mass="15858">MSIALAVQGIQAAPAVRNNNIERRDSVIQRAEKIPVSYPGGYKKRDNSRLSDNSLNKKDKPTLAAESTSSSGSAGSTASATKPSRNSGSDKGSTALAVQSTNNCDGEVKMALPQALSTSVPRANANANAATRTPEEEKAVQGKEWSGAVDKAA</sequence>
<gene>
    <name evidence="2" type="ORF">MAN_07204</name>
</gene>